<name>A0AC61DE79_9FIRM</name>
<keyword evidence="2" id="KW-1185">Reference proteome</keyword>
<dbReference type="Proteomes" id="UP000224460">
    <property type="component" value="Unassembled WGS sequence"/>
</dbReference>
<organism evidence="1 2">
    <name type="scientific">Sporanaerobium hydrogeniformans</name>
    <dbReference type="NCBI Taxonomy" id="3072179"/>
    <lineage>
        <taxon>Bacteria</taxon>
        <taxon>Bacillati</taxon>
        <taxon>Bacillota</taxon>
        <taxon>Clostridia</taxon>
        <taxon>Lachnospirales</taxon>
        <taxon>Lachnospiraceae</taxon>
        <taxon>Sporanaerobium</taxon>
    </lineage>
</organism>
<evidence type="ECO:0000313" key="2">
    <source>
        <dbReference type="Proteomes" id="UP000224460"/>
    </source>
</evidence>
<reference evidence="1" key="1">
    <citation type="submission" date="2017-10" db="EMBL/GenBank/DDBJ databases">
        <title>Genome sequence of cellulolytic Lachnospiraceae bacterium XHS1971 isolated from hotspring sediment.</title>
        <authorList>
            <person name="Vasudevan G."/>
            <person name="Joshi A.J."/>
            <person name="Hivarkar S."/>
            <person name="Lanjekar V.B."/>
            <person name="Dhakephalkar P.K."/>
            <person name="Dagar S."/>
        </authorList>
    </citation>
    <scope>NUCLEOTIDE SEQUENCE</scope>
    <source>
        <strain evidence="1">XHS1971</strain>
    </source>
</reference>
<accession>A0AC61DE79</accession>
<dbReference type="EMBL" id="PEDL01000003">
    <property type="protein sequence ID" value="PHV71499.1"/>
    <property type="molecule type" value="Genomic_DNA"/>
</dbReference>
<proteinExistence type="predicted"/>
<comment type="caution">
    <text evidence="1">The sequence shown here is derived from an EMBL/GenBank/DDBJ whole genome shotgun (WGS) entry which is preliminary data.</text>
</comment>
<sequence length="443" mass="49956">MKFKRLLKLSHYLLVFSLCAQSLLATEVAYQAPAVSATSAILMDVKSKTILYQKNAEDRHYPASITKLMTALLTIENLKPTDRVTFSKEAIYGIERGSSHIALDVGEEITVDQALHGLLLESANEVANGLAEATSGSIENFAVRMTERAKELGAKNTNFMNPHGLDNENHYTTAYDMALISSYLMTNSYFLEIMSHKTYQIPYTNKTNEVRYFSQQHGLMNEKRNSRLYRPDVIGGKTGYTDIARHTLVTMAKKGEVELVVVILKADDKEMMYADTNALLDYGFNAYRTLSLHSPQTTLKTLPLYSIRSGELYQAGNVSIGTQNPLSILMRKDIKERDITTQMKLPDYLTLGITKGSTIGEITYLYKSEILAKNTLVIQDISYLPSPYITVSPTPESLFPISYKILFAIIITIVGSLFLLLSFKWKRKRHRQKVKINLDKLLK</sequence>
<protein>
    <submittedName>
        <fullName evidence="1">Uncharacterized protein</fullName>
    </submittedName>
</protein>
<evidence type="ECO:0000313" key="1">
    <source>
        <dbReference type="EMBL" id="PHV71499.1"/>
    </source>
</evidence>
<gene>
    <name evidence="1" type="ORF">CS063_05485</name>
</gene>